<evidence type="ECO:0000313" key="2">
    <source>
        <dbReference type="Proteomes" id="UP001066276"/>
    </source>
</evidence>
<reference evidence="1" key="1">
    <citation type="journal article" date="2022" name="bioRxiv">
        <title>Sequencing and chromosome-scale assembly of the giantPleurodeles waltlgenome.</title>
        <authorList>
            <person name="Brown T."/>
            <person name="Elewa A."/>
            <person name="Iarovenko S."/>
            <person name="Subramanian E."/>
            <person name="Araus A.J."/>
            <person name="Petzold A."/>
            <person name="Susuki M."/>
            <person name="Suzuki K.-i.T."/>
            <person name="Hayashi T."/>
            <person name="Toyoda A."/>
            <person name="Oliveira C."/>
            <person name="Osipova E."/>
            <person name="Leigh N.D."/>
            <person name="Simon A."/>
            <person name="Yun M.H."/>
        </authorList>
    </citation>
    <scope>NUCLEOTIDE SEQUENCE</scope>
    <source>
        <strain evidence="1">20211129_DDA</strain>
        <tissue evidence="1">Liver</tissue>
    </source>
</reference>
<dbReference type="AlphaFoldDB" id="A0AAV7VJQ0"/>
<gene>
    <name evidence="1" type="ORF">NDU88_005694</name>
</gene>
<dbReference type="EMBL" id="JANPWB010000003">
    <property type="protein sequence ID" value="KAJ1201890.1"/>
    <property type="molecule type" value="Genomic_DNA"/>
</dbReference>
<keyword evidence="2" id="KW-1185">Reference proteome</keyword>
<evidence type="ECO:0000313" key="1">
    <source>
        <dbReference type="EMBL" id="KAJ1201890.1"/>
    </source>
</evidence>
<dbReference type="Proteomes" id="UP001066276">
    <property type="component" value="Chromosome 2_1"/>
</dbReference>
<organism evidence="1 2">
    <name type="scientific">Pleurodeles waltl</name>
    <name type="common">Iberian ribbed newt</name>
    <dbReference type="NCBI Taxonomy" id="8319"/>
    <lineage>
        <taxon>Eukaryota</taxon>
        <taxon>Metazoa</taxon>
        <taxon>Chordata</taxon>
        <taxon>Craniata</taxon>
        <taxon>Vertebrata</taxon>
        <taxon>Euteleostomi</taxon>
        <taxon>Amphibia</taxon>
        <taxon>Batrachia</taxon>
        <taxon>Caudata</taxon>
        <taxon>Salamandroidea</taxon>
        <taxon>Salamandridae</taxon>
        <taxon>Pleurodelinae</taxon>
        <taxon>Pleurodeles</taxon>
    </lineage>
</organism>
<protein>
    <submittedName>
        <fullName evidence="1">Uncharacterized protein</fullName>
    </submittedName>
</protein>
<comment type="caution">
    <text evidence="1">The sequence shown here is derived from an EMBL/GenBank/DDBJ whole genome shotgun (WGS) entry which is preliminary data.</text>
</comment>
<name>A0AAV7VJQ0_PLEWA</name>
<accession>A0AAV7VJQ0</accession>
<sequence>MQIQPPGSPHAACKAPPKQKLFTRLSFRAGRRRGFRCGSKVGGSCFQETAGRGLKLVYGLAAGCSQDSERA</sequence>
<proteinExistence type="predicted"/>